<evidence type="ECO:0000313" key="3">
    <source>
        <dbReference type="EMBL" id="AGK76407.1"/>
    </source>
</evidence>
<dbReference type="PROSITE" id="PS51819">
    <property type="entry name" value="VOC"/>
    <property type="match status" value="1"/>
</dbReference>
<feature type="domain" description="VOC" evidence="2">
    <location>
        <begin position="7"/>
        <end position="121"/>
    </location>
</feature>
<sequence length="347" mass="36925">MAAMTSHVRHITVDCADAHALGSFWSQVLGAPLADDDFPGDPEALLETPGAAILFVQGPDPKTAKNRVHLDVQPQDRTRDEEVERLLALGATLVGDHRKPNGRGWATLADPEGNEFCVECSAAERAALTGARLPVTADDVTRAVGLAADVLAGAPADRWDAPAGTLEWTCWETVEHLSDDLFAYAVQLGPRTPPLDGEVPYRWAPERQGGPHNAVFADRAAGPAGLLATLEASGALLASMARTTQPGVRSYHGFGISDPEGFAAMGVLETLVHTHDLAEGLGLEWTPPGALCDRVLARLFPDAPAGGDRWTVLLWATGRTALPDHPRRTSWRWDGRPVEDQTASSAG</sequence>
<dbReference type="SUPFAM" id="SSF54593">
    <property type="entry name" value="Glyoxalase/Bleomycin resistance protein/Dihydroxybiphenyl dioxygenase"/>
    <property type="match status" value="1"/>
</dbReference>
<gene>
    <name evidence="3" type="ORF">SFUL_1438</name>
</gene>
<evidence type="ECO:0000256" key="1">
    <source>
        <dbReference type="SAM" id="MobiDB-lite"/>
    </source>
</evidence>
<dbReference type="eggNOG" id="COG0346">
    <property type="taxonomic scope" value="Bacteria"/>
</dbReference>
<name>N0CTP6_STRMI</name>
<evidence type="ECO:0000259" key="2">
    <source>
        <dbReference type="PROSITE" id="PS51819"/>
    </source>
</evidence>
<reference evidence="3 4" key="1">
    <citation type="submission" date="2013-04" db="EMBL/GenBank/DDBJ databases">
        <title>Complete genome sequence of Streptomyces fulvissimus.</title>
        <authorList>
            <person name="Myronovskyi M."/>
            <person name="Tokovenko B."/>
            <person name="Manderscheid N."/>
            <person name="Petzke L."/>
            <person name="Luzhetskyy A."/>
        </authorList>
    </citation>
    <scope>NUCLEOTIDE SEQUENCE [LARGE SCALE GENOMIC DNA]</scope>
    <source>
        <strain evidence="3 4">DSM 40593</strain>
    </source>
</reference>
<protein>
    <submittedName>
        <fullName evidence="3">Glyoxalase_2 multi-domain protein</fullName>
    </submittedName>
</protein>
<dbReference type="InterPro" id="IPR034660">
    <property type="entry name" value="DinB/YfiT-like"/>
</dbReference>
<accession>N0CTP6</accession>
<dbReference type="HOGENOM" id="CLU_821140_0_0_11"/>
<feature type="region of interest" description="Disordered" evidence="1">
    <location>
        <begin position="326"/>
        <end position="347"/>
    </location>
</feature>
<evidence type="ECO:0000313" key="4">
    <source>
        <dbReference type="Proteomes" id="UP000013304"/>
    </source>
</evidence>
<dbReference type="Gene3D" id="3.10.180.10">
    <property type="entry name" value="2,3-Dihydroxybiphenyl 1,2-Dioxygenase, domain 1"/>
    <property type="match status" value="1"/>
</dbReference>
<dbReference type="InterPro" id="IPR037523">
    <property type="entry name" value="VOC_core"/>
</dbReference>
<dbReference type="SUPFAM" id="SSF109854">
    <property type="entry name" value="DinB/YfiT-like putative metalloenzymes"/>
    <property type="match status" value="1"/>
</dbReference>
<dbReference type="PANTHER" id="PTHR35908">
    <property type="entry name" value="HYPOTHETICAL FUSION PROTEIN"/>
    <property type="match status" value="1"/>
</dbReference>
<dbReference type="InterPro" id="IPR029068">
    <property type="entry name" value="Glyas_Bleomycin-R_OHBP_Dase"/>
</dbReference>
<dbReference type="EMBL" id="CP005080">
    <property type="protein sequence ID" value="AGK76407.1"/>
    <property type="molecule type" value="Genomic_DNA"/>
</dbReference>
<feature type="compositionally biased region" description="Basic and acidic residues" evidence="1">
    <location>
        <begin position="326"/>
        <end position="339"/>
    </location>
</feature>
<dbReference type="Pfam" id="PF18029">
    <property type="entry name" value="Glyoxalase_6"/>
    <property type="match status" value="1"/>
</dbReference>
<dbReference type="KEGG" id="sfi:SFUL_1438"/>
<dbReference type="CDD" id="cd06587">
    <property type="entry name" value="VOC"/>
    <property type="match status" value="1"/>
</dbReference>
<dbReference type="PATRIC" id="fig|1303692.3.peg.1453"/>
<proteinExistence type="predicted"/>
<dbReference type="AlphaFoldDB" id="N0CTP6"/>
<dbReference type="Proteomes" id="UP000013304">
    <property type="component" value="Chromosome"/>
</dbReference>
<dbReference type="Gene3D" id="1.20.120.450">
    <property type="entry name" value="dinb family like domain"/>
    <property type="match status" value="1"/>
</dbReference>
<dbReference type="InterPro" id="IPR041581">
    <property type="entry name" value="Glyoxalase_6"/>
</dbReference>
<dbReference type="PANTHER" id="PTHR35908:SF1">
    <property type="entry name" value="CONSERVED PROTEIN"/>
    <property type="match status" value="1"/>
</dbReference>
<organism evidence="3 4">
    <name type="scientific">Streptomyces microflavus DSM 40593</name>
    <dbReference type="NCBI Taxonomy" id="1303692"/>
    <lineage>
        <taxon>Bacteria</taxon>
        <taxon>Bacillati</taxon>
        <taxon>Actinomycetota</taxon>
        <taxon>Actinomycetes</taxon>
        <taxon>Kitasatosporales</taxon>
        <taxon>Streptomycetaceae</taxon>
        <taxon>Streptomyces</taxon>
    </lineage>
</organism>